<evidence type="ECO:0000313" key="4">
    <source>
        <dbReference type="Proteomes" id="UP000308018"/>
    </source>
</evidence>
<dbReference type="AlphaFoldDB" id="A0A2N7NHR9"/>
<protein>
    <submittedName>
        <fullName evidence="1">Uncharacterized protein</fullName>
    </submittedName>
</protein>
<evidence type="ECO:0000313" key="3">
    <source>
        <dbReference type="Proteomes" id="UP000235579"/>
    </source>
</evidence>
<proteinExistence type="predicted"/>
<accession>A0A2N7NHR9</accession>
<evidence type="ECO:0000313" key="2">
    <source>
        <dbReference type="EMBL" id="TKG32167.1"/>
    </source>
</evidence>
<dbReference type="RefSeq" id="WP_102257881.1">
    <property type="nucleotide sequence ID" value="NZ_MDBP01000041.1"/>
</dbReference>
<reference evidence="1" key="3">
    <citation type="journal article" date="2018" name="Nature">
        <title>A major lineage of non-tailed dsDNA viruses as unrecognized killers of marine bacteria.</title>
        <authorList>
            <person name="Kauffman K.M."/>
            <person name="Hussain F.A."/>
            <person name="Yang J."/>
            <person name="Arevalo P."/>
            <person name="Brown J.M."/>
            <person name="Chang W.K."/>
            <person name="VanInsberghe D."/>
            <person name="Elsherbini J."/>
            <person name="Sharma R.S."/>
            <person name="Cutler M.B."/>
            <person name="Kelly L."/>
            <person name="Polz M.F."/>
        </authorList>
    </citation>
    <scope>NUCLEOTIDE SEQUENCE</scope>
    <source>
        <strain evidence="1">10N.222.48.A2</strain>
    </source>
</reference>
<dbReference type="EMBL" id="MDBP01000041">
    <property type="protein sequence ID" value="PMP13952.1"/>
    <property type="molecule type" value="Genomic_DNA"/>
</dbReference>
<dbReference type="Proteomes" id="UP000235579">
    <property type="component" value="Unassembled WGS sequence"/>
</dbReference>
<reference evidence="2 4" key="4">
    <citation type="submission" date="2019-04" db="EMBL/GenBank/DDBJ databases">
        <title>A reverse ecology approach based on a biological definition of microbial populations.</title>
        <authorList>
            <person name="Arevalo P."/>
            <person name="Vaninsberghe D."/>
            <person name="Elsherbini J."/>
            <person name="Gore J."/>
            <person name="Polz M."/>
        </authorList>
    </citation>
    <scope>NUCLEOTIDE SEQUENCE [LARGE SCALE GENOMIC DNA]</scope>
    <source>
        <strain evidence="2 4">10N.222.45.A8</strain>
    </source>
</reference>
<gene>
    <name evidence="1" type="ORF">BCS92_14885</name>
    <name evidence="2" type="ORF">FC057_13035</name>
</gene>
<evidence type="ECO:0000313" key="1">
    <source>
        <dbReference type="EMBL" id="PMP13952.1"/>
    </source>
</evidence>
<dbReference type="EMBL" id="SYVV01000024">
    <property type="protein sequence ID" value="TKG32167.1"/>
    <property type="molecule type" value="Genomic_DNA"/>
</dbReference>
<name>A0A2N7NHR9_9VIBR</name>
<comment type="caution">
    <text evidence="1">The sequence shown here is derived from an EMBL/GenBank/DDBJ whole genome shotgun (WGS) entry which is preliminary data.</text>
</comment>
<organism evidence="1 3">
    <name type="scientific">Vibrio tasmaniensis</name>
    <dbReference type="NCBI Taxonomy" id="212663"/>
    <lineage>
        <taxon>Bacteria</taxon>
        <taxon>Pseudomonadati</taxon>
        <taxon>Pseudomonadota</taxon>
        <taxon>Gammaproteobacteria</taxon>
        <taxon>Vibrionales</taxon>
        <taxon>Vibrionaceae</taxon>
        <taxon>Vibrio</taxon>
    </lineage>
</organism>
<reference evidence="1" key="2">
    <citation type="submission" date="2016-07" db="EMBL/GenBank/DDBJ databases">
        <authorList>
            <person name="Wan K."/>
            <person name="Booth B."/>
            <person name="Spirohn K."/>
            <person name="Hao T."/>
            <person name="Hu Y."/>
            <person name="Calderwood M."/>
            <person name="Hill D."/>
            <person name="Mohr S."/>
            <person name="Vidal M."/>
            <person name="Celniker S."/>
            <person name="Perrimon N."/>
        </authorList>
    </citation>
    <scope>NUCLEOTIDE SEQUENCE</scope>
    <source>
        <strain evidence="1">10N.222.48.A2</strain>
    </source>
</reference>
<dbReference type="Proteomes" id="UP000308018">
    <property type="component" value="Unassembled WGS sequence"/>
</dbReference>
<reference evidence="3" key="1">
    <citation type="submission" date="2016-07" db="EMBL/GenBank/DDBJ databases">
        <title>Nontailed viruses are major unrecognized killers of bacteria in the ocean.</title>
        <authorList>
            <person name="Kauffman K."/>
            <person name="Hussain F."/>
            <person name="Yang J."/>
            <person name="Arevalo P."/>
            <person name="Brown J."/>
            <person name="Cutler M."/>
            <person name="Kelly L."/>
            <person name="Polz M.F."/>
        </authorList>
    </citation>
    <scope>NUCLEOTIDE SEQUENCE [LARGE SCALE GENOMIC DNA]</scope>
    <source>
        <strain evidence="3">10N.222.48.A2</strain>
    </source>
</reference>
<sequence length="178" mass="20334">MNIVLATYKDPAHGLDWHQQTPKIEKNTRELLVNSELPLEFSIREGNIGRGADMPVTVVEILSVFGLVTFVIPETHKRIRESFEEWGRIRESILNCIFLLSRKNKLVSLPEEVLFAKSVEKLVSELNDDAVFVKHEIIHSIGSHEDHAGLMGFYFDCDGKQWRVVINGLAKIKLIEQI</sequence>